<reference evidence="2 3" key="1">
    <citation type="submission" date="2024-04" db="EMBL/GenBank/DDBJ databases">
        <authorList>
            <person name="Fracassetti M."/>
        </authorList>
    </citation>
    <scope>NUCLEOTIDE SEQUENCE [LARGE SCALE GENOMIC DNA]</scope>
</reference>
<feature type="region of interest" description="Disordered" evidence="1">
    <location>
        <begin position="40"/>
        <end position="89"/>
    </location>
</feature>
<organism evidence="2 3">
    <name type="scientific">Linum trigynum</name>
    <dbReference type="NCBI Taxonomy" id="586398"/>
    <lineage>
        <taxon>Eukaryota</taxon>
        <taxon>Viridiplantae</taxon>
        <taxon>Streptophyta</taxon>
        <taxon>Embryophyta</taxon>
        <taxon>Tracheophyta</taxon>
        <taxon>Spermatophyta</taxon>
        <taxon>Magnoliopsida</taxon>
        <taxon>eudicotyledons</taxon>
        <taxon>Gunneridae</taxon>
        <taxon>Pentapetalae</taxon>
        <taxon>rosids</taxon>
        <taxon>fabids</taxon>
        <taxon>Malpighiales</taxon>
        <taxon>Linaceae</taxon>
        <taxon>Linum</taxon>
    </lineage>
</organism>
<protein>
    <submittedName>
        <fullName evidence="2">Uncharacterized protein</fullName>
    </submittedName>
</protein>
<name>A0AAV2E6Z1_9ROSI</name>
<evidence type="ECO:0000313" key="2">
    <source>
        <dbReference type="EMBL" id="CAL1381630.1"/>
    </source>
</evidence>
<accession>A0AAV2E6Z1</accession>
<feature type="region of interest" description="Disordered" evidence="1">
    <location>
        <begin position="1"/>
        <end position="22"/>
    </location>
</feature>
<sequence length="116" mass="12629">MTTANGDEVRSSVANGGTKPFKILVDYNPREDLAYKVYRHSTSRDLQSPSRSIRSSSPTSGRAACTGGSGASWRARSSPSPVSSPRTWPITKVGHVHRLRFPLLGRHQGAPRSGRR</sequence>
<evidence type="ECO:0000313" key="3">
    <source>
        <dbReference type="Proteomes" id="UP001497516"/>
    </source>
</evidence>
<feature type="compositionally biased region" description="Low complexity" evidence="1">
    <location>
        <begin position="48"/>
        <end position="60"/>
    </location>
</feature>
<dbReference type="EMBL" id="OZ034817">
    <property type="protein sequence ID" value="CAL1381630.1"/>
    <property type="molecule type" value="Genomic_DNA"/>
</dbReference>
<dbReference type="AlphaFoldDB" id="A0AAV2E6Z1"/>
<gene>
    <name evidence="2" type="ORF">LTRI10_LOCUS22999</name>
</gene>
<feature type="compositionally biased region" description="Low complexity" evidence="1">
    <location>
        <begin position="71"/>
        <end position="86"/>
    </location>
</feature>
<proteinExistence type="predicted"/>
<keyword evidence="3" id="KW-1185">Reference proteome</keyword>
<evidence type="ECO:0000256" key="1">
    <source>
        <dbReference type="SAM" id="MobiDB-lite"/>
    </source>
</evidence>
<dbReference type="Proteomes" id="UP001497516">
    <property type="component" value="Chromosome 4"/>
</dbReference>